<feature type="compositionally biased region" description="Low complexity" evidence="3">
    <location>
        <begin position="300"/>
        <end position="320"/>
    </location>
</feature>
<proteinExistence type="predicted"/>
<feature type="region of interest" description="Disordered" evidence="3">
    <location>
        <begin position="1"/>
        <end position="20"/>
    </location>
</feature>
<dbReference type="PANTHER" id="PTHR32089">
    <property type="entry name" value="METHYL-ACCEPTING CHEMOTAXIS PROTEIN MCPB"/>
    <property type="match status" value="1"/>
</dbReference>
<evidence type="ECO:0000256" key="1">
    <source>
        <dbReference type="ARBA" id="ARBA00023224"/>
    </source>
</evidence>
<feature type="region of interest" description="Disordered" evidence="3">
    <location>
        <begin position="456"/>
        <end position="561"/>
    </location>
</feature>
<evidence type="ECO:0000256" key="2">
    <source>
        <dbReference type="PROSITE-ProRule" id="PRU00284"/>
    </source>
</evidence>
<name>A0ABQ6JQC8_9ACTN</name>
<dbReference type="EMBL" id="BSUZ01000001">
    <property type="protein sequence ID" value="GMA88915.1"/>
    <property type="molecule type" value="Genomic_DNA"/>
</dbReference>
<evidence type="ECO:0000313" key="6">
    <source>
        <dbReference type="Proteomes" id="UP001157017"/>
    </source>
</evidence>
<evidence type="ECO:0000313" key="5">
    <source>
        <dbReference type="EMBL" id="GMA88915.1"/>
    </source>
</evidence>
<sequence length="561" mass="58814">MRRRAGQRGNVTPVRGDRPRDVEALEHMLHALDAGVSDAQDARRVCTDSLVESLALCYGARWVPVAADGGTPGGWGLSYETGPMAASLRRGGLEQAPVDAGLIGTATSTRRPVLVDAAQQVRGCARWDAAQQAGAVAAAIVPLIDTDGTIVGVMELYSSKPIPTIDDARWSAIARIATLARAQAVVATQAREDLHDREAVTKVVGSVGSARDADAALQTALESVRTAFGWAYGSFWRLDPEAQALTFQARVGVGGCGVPAGDPGGLVPRGRGPVGPGVEAPRAWCSCATSPTSPTACALPRRSGPASAPASASRSWTAPRCSAPWTSSSPRPSSCRRRGSPRCATCSRRCRSASPRCAARRPARTTRRLLFDTVTRLRQAADDAAGVASEAVGRSATMTQDVEGLAESSNAIGEVIKIINGIAGQTNLLALNATIEAARAGEVGRGFAVVAGEVKEPGARDRRRDAAGRRADRPAAGEQPVGGRRHRRHERDHRPPRPGAVAHGAGARRAGGDGRGVPRGVVARVRRPGVRWRRPPPTAAAARRAARWAAGRPRRRPAPPR</sequence>
<protein>
    <recommendedName>
        <fullName evidence="4">Methyl-accepting transducer domain-containing protein</fullName>
    </recommendedName>
</protein>
<dbReference type="PROSITE" id="PS50111">
    <property type="entry name" value="CHEMOTAXIS_TRANSDUC_2"/>
    <property type="match status" value="1"/>
</dbReference>
<dbReference type="Pfam" id="PF13185">
    <property type="entry name" value="GAF_2"/>
    <property type="match status" value="1"/>
</dbReference>
<dbReference type="InterPro" id="IPR004089">
    <property type="entry name" value="MCPsignal_dom"/>
</dbReference>
<evidence type="ECO:0000259" key="4">
    <source>
        <dbReference type="PROSITE" id="PS50111"/>
    </source>
</evidence>
<dbReference type="Gene3D" id="3.30.450.40">
    <property type="match status" value="2"/>
</dbReference>
<evidence type="ECO:0000256" key="3">
    <source>
        <dbReference type="SAM" id="MobiDB-lite"/>
    </source>
</evidence>
<dbReference type="InterPro" id="IPR003018">
    <property type="entry name" value="GAF"/>
</dbReference>
<feature type="compositionally biased region" description="Basic residues" evidence="3">
    <location>
        <begin position="524"/>
        <end position="534"/>
    </location>
</feature>
<organism evidence="5 6">
    <name type="scientific">Angustibacter aerolatus</name>
    <dbReference type="NCBI Taxonomy" id="1162965"/>
    <lineage>
        <taxon>Bacteria</taxon>
        <taxon>Bacillati</taxon>
        <taxon>Actinomycetota</taxon>
        <taxon>Actinomycetes</taxon>
        <taxon>Kineosporiales</taxon>
        <taxon>Kineosporiaceae</taxon>
    </lineage>
</organism>
<dbReference type="Gene3D" id="1.10.287.950">
    <property type="entry name" value="Methyl-accepting chemotaxis protein"/>
    <property type="match status" value="1"/>
</dbReference>
<reference evidence="6" key="1">
    <citation type="journal article" date="2019" name="Int. J. Syst. Evol. Microbiol.">
        <title>The Global Catalogue of Microorganisms (GCM) 10K type strain sequencing project: providing services to taxonomists for standard genome sequencing and annotation.</title>
        <authorList>
            <consortium name="The Broad Institute Genomics Platform"/>
            <consortium name="The Broad Institute Genome Sequencing Center for Infectious Disease"/>
            <person name="Wu L."/>
            <person name="Ma J."/>
        </authorList>
    </citation>
    <scope>NUCLEOTIDE SEQUENCE [LARGE SCALE GENOMIC DNA]</scope>
    <source>
        <strain evidence="6">NBRC 108730</strain>
    </source>
</reference>
<dbReference type="InterPro" id="IPR029016">
    <property type="entry name" value="GAF-like_dom_sf"/>
</dbReference>
<gene>
    <name evidence="5" type="ORF">GCM10025868_41650</name>
</gene>
<feature type="compositionally biased region" description="Low complexity" evidence="3">
    <location>
        <begin position="539"/>
        <end position="551"/>
    </location>
</feature>
<feature type="compositionally biased region" description="Basic and acidic residues" evidence="3">
    <location>
        <begin position="456"/>
        <end position="475"/>
    </location>
</feature>
<feature type="region of interest" description="Disordered" evidence="3">
    <location>
        <begin position="292"/>
        <end position="343"/>
    </location>
</feature>
<feature type="compositionally biased region" description="Basic residues" evidence="3">
    <location>
        <begin position="552"/>
        <end position="561"/>
    </location>
</feature>
<dbReference type="SUPFAM" id="SSF58104">
    <property type="entry name" value="Methyl-accepting chemotaxis protein (MCP) signaling domain"/>
    <property type="match status" value="1"/>
</dbReference>
<keyword evidence="6" id="KW-1185">Reference proteome</keyword>
<accession>A0ABQ6JQC8</accession>
<feature type="compositionally biased region" description="Basic residues" evidence="3">
    <location>
        <begin position="483"/>
        <end position="496"/>
    </location>
</feature>
<feature type="compositionally biased region" description="Low complexity" evidence="3">
    <location>
        <begin position="499"/>
        <end position="508"/>
    </location>
</feature>
<feature type="domain" description="Methyl-accepting transducer" evidence="4">
    <location>
        <begin position="372"/>
        <end position="460"/>
    </location>
</feature>
<dbReference type="PANTHER" id="PTHR32089:SF112">
    <property type="entry name" value="LYSOZYME-LIKE PROTEIN-RELATED"/>
    <property type="match status" value="1"/>
</dbReference>
<dbReference type="Proteomes" id="UP001157017">
    <property type="component" value="Unassembled WGS sequence"/>
</dbReference>
<dbReference type="Pfam" id="PF00015">
    <property type="entry name" value="MCPsignal"/>
    <property type="match status" value="1"/>
</dbReference>
<dbReference type="SUPFAM" id="SSF55781">
    <property type="entry name" value="GAF domain-like"/>
    <property type="match status" value="2"/>
</dbReference>
<comment type="caution">
    <text evidence="5">The sequence shown here is derived from an EMBL/GenBank/DDBJ whole genome shotgun (WGS) entry which is preliminary data.</text>
</comment>
<keyword evidence="1 2" id="KW-0807">Transducer</keyword>